<comment type="subcellular location">
    <subcellularLocation>
        <location evidence="2">Cytoplasm</location>
    </subcellularLocation>
    <subcellularLocation>
        <location evidence="1">Nucleus</location>
    </subcellularLocation>
</comment>
<organism evidence="9 10">
    <name type="scientific">Bondarzewia mesenterica</name>
    <dbReference type="NCBI Taxonomy" id="1095465"/>
    <lineage>
        <taxon>Eukaryota</taxon>
        <taxon>Fungi</taxon>
        <taxon>Dikarya</taxon>
        <taxon>Basidiomycota</taxon>
        <taxon>Agaricomycotina</taxon>
        <taxon>Agaricomycetes</taxon>
        <taxon>Russulales</taxon>
        <taxon>Bondarzewiaceae</taxon>
        <taxon>Bondarzewia</taxon>
    </lineage>
</organism>
<dbReference type="PANTHER" id="PTHR13281:SF0">
    <property type="entry name" value="TRANSMEMBRANE PROTEIN 70, MITOCHONDRIAL"/>
    <property type="match status" value="1"/>
</dbReference>
<dbReference type="GO" id="GO:0033615">
    <property type="term" value="P:mitochondrial proton-transporting ATP synthase complex assembly"/>
    <property type="evidence" value="ECO:0007669"/>
    <property type="project" value="TreeGrafter"/>
</dbReference>
<evidence type="ECO:0000256" key="7">
    <source>
        <dbReference type="SAM" id="MobiDB-lite"/>
    </source>
</evidence>
<evidence type="ECO:0000256" key="2">
    <source>
        <dbReference type="ARBA" id="ARBA00004496"/>
    </source>
</evidence>
<proteinExistence type="inferred from homology"/>
<protein>
    <recommendedName>
        <fullName evidence="4">Protein HRI1</fullName>
    </recommendedName>
</protein>
<dbReference type="PANTHER" id="PTHR13281">
    <property type="entry name" value="TRANSMEMBRANE PROTEIN 70, MITOCHONDRIAL"/>
    <property type="match status" value="1"/>
</dbReference>
<keyword evidence="8" id="KW-1133">Transmembrane helix</keyword>
<sequence>MRATKRSSVLQSIPHRFLRNSNHAPCYRPFPNPLRALSTTANSTGSTLTSSSSKSASPTSASDVNDPTIIYRGPLASTFKRLKIFSLSSLTLSFALSPFIFIIESGLPLSARAALAGIALGTSGVSTALVSWPFARWTLASAVQLPEDEAKAVKAGTEETIAESKDAKGNVLGRWVVKWEENGEGNCRAIGPVVKHFNVHEEFDFVMGIPSISERRSIRWVPGEASELTSTLVLTSQTSHFVDIRVLKPPQDHDPKVIDEGSRLEWAFAGTSHSEPGKGDGAAPIHSRWEHWVDSNSDTPATDEGDIWTLPNGDTLEKGRMVNPETGELTDYEEVWADAEVERTGQDSKRVCVVLNVEDNEMAMKGMVIRVGGWCQGILKVGKEVSVERWKWVGKSSASGTEQAGGGWERVAKVGIHTPPCTSTFAPDKLEEGNVVDARWKVSEKYEW</sequence>
<dbReference type="InterPro" id="IPR043047">
    <property type="entry name" value="Hri1_N_sf"/>
</dbReference>
<dbReference type="InterPro" id="IPR009724">
    <property type="entry name" value="TMEM70"/>
</dbReference>
<dbReference type="GO" id="GO:0031966">
    <property type="term" value="C:mitochondrial membrane"/>
    <property type="evidence" value="ECO:0007669"/>
    <property type="project" value="TreeGrafter"/>
</dbReference>
<evidence type="ECO:0000256" key="4">
    <source>
        <dbReference type="ARBA" id="ARBA00017063"/>
    </source>
</evidence>
<accession>A0A4S4LNC4</accession>
<dbReference type="Proteomes" id="UP000310158">
    <property type="component" value="Unassembled WGS sequence"/>
</dbReference>
<keyword evidence="8" id="KW-0472">Membrane</keyword>
<keyword evidence="10" id="KW-1185">Reference proteome</keyword>
<dbReference type="Gene3D" id="2.40.128.310">
    <property type="entry name" value="Protein HRI1, C-terminal domain"/>
    <property type="match status" value="1"/>
</dbReference>
<dbReference type="OrthoDB" id="4045395at2759"/>
<dbReference type="Gene3D" id="2.40.128.320">
    <property type="entry name" value="Protein HRI1, N-terminal domain"/>
    <property type="match status" value="1"/>
</dbReference>
<feature type="transmembrane region" description="Helical" evidence="8">
    <location>
        <begin position="84"/>
        <end position="103"/>
    </location>
</feature>
<dbReference type="InterPro" id="IPR038744">
    <property type="entry name" value="Hri1_N"/>
</dbReference>
<evidence type="ECO:0000256" key="6">
    <source>
        <dbReference type="ARBA" id="ARBA00023242"/>
    </source>
</evidence>
<keyword evidence="6" id="KW-0539">Nucleus</keyword>
<keyword evidence="8" id="KW-0812">Transmembrane</keyword>
<evidence type="ECO:0000256" key="1">
    <source>
        <dbReference type="ARBA" id="ARBA00004123"/>
    </source>
</evidence>
<dbReference type="CDD" id="cd11692">
    <property type="entry name" value="HRI1_N_like"/>
    <property type="match status" value="1"/>
</dbReference>
<reference evidence="9 10" key="1">
    <citation type="submission" date="2019-02" db="EMBL/GenBank/DDBJ databases">
        <title>Genome sequencing of the rare red list fungi Bondarzewia mesenterica.</title>
        <authorList>
            <person name="Buettner E."/>
            <person name="Kellner H."/>
        </authorList>
    </citation>
    <scope>NUCLEOTIDE SEQUENCE [LARGE SCALE GENOMIC DNA]</scope>
    <source>
        <strain evidence="9 10">DSM 108281</strain>
    </source>
</reference>
<dbReference type="EMBL" id="SGPL01000336">
    <property type="protein sequence ID" value="THH13669.1"/>
    <property type="molecule type" value="Genomic_DNA"/>
</dbReference>
<dbReference type="InterPro" id="IPR031818">
    <property type="entry name" value="Hri1"/>
</dbReference>
<gene>
    <name evidence="9" type="ORF">EW146_g6578</name>
</gene>
<feature type="transmembrane region" description="Helical" evidence="8">
    <location>
        <begin position="109"/>
        <end position="132"/>
    </location>
</feature>
<comment type="caution">
    <text evidence="9">The sequence shown here is derived from an EMBL/GenBank/DDBJ whole genome shotgun (WGS) entry which is preliminary data.</text>
</comment>
<evidence type="ECO:0000313" key="9">
    <source>
        <dbReference type="EMBL" id="THH13669.1"/>
    </source>
</evidence>
<comment type="similarity">
    <text evidence="3">Belongs to the HRI1 family.</text>
</comment>
<evidence type="ECO:0000313" key="10">
    <source>
        <dbReference type="Proteomes" id="UP000310158"/>
    </source>
</evidence>
<dbReference type="GO" id="GO:0005634">
    <property type="term" value="C:nucleus"/>
    <property type="evidence" value="ECO:0007669"/>
    <property type="project" value="UniProtKB-SubCell"/>
</dbReference>
<feature type="compositionally biased region" description="Low complexity" evidence="7">
    <location>
        <begin position="41"/>
        <end position="62"/>
    </location>
</feature>
<name>A0A4S4LNC4_9AGAM</name>
<evidence type="ECO:0000256" key="3">
    <source>
        <dbReference type="ARBA" id="ARBA00005229"/>
    </source>
</evidence>
<keyword evidence="5" id="KW-0963">Cytoplasm</keyword>
<feature type="region of interest" description="Disordered" evidence="7">
    <location>
        <begin position="41"/>
        <end position="63"/>
    </location>
</feature>
<evidence type="ECO:0000256" key="8">
    <source>
        <dbReference type="SAM" id="Phobius"/>
    </source>
</evidence>
<dbReference type="AlphaFoldDB" id="A0A4S4LNC4"/>
<dbReference type="Pfam" id="PF16815">
    <property type="entry name" value="HRI1"/>
    <property type="match status" value="1"/>
</dbReference>
<dbReference type="CDD" id="cd11693">
    <property type="entry name" value="HRI1_C_like"/>
    <property type="match status" value="1"/>
</dbReference>
<evidence type="ECO:0000256" key="5">
    <source>
        <dbReference type="ARBA" id="ARBA00022490"/>
    </source>
</evidence>